<keyword evidence="3" id="KW-1185">Reference proteome</keyword>
<dbReference type="OrthoDB" id="5653353at2"/>
<evidence type="ECO:0000256" key="1">
    <source>
        <dbReference type="SAM" id="MobiDB-lite"/>
    </source>
</evidence>
<feature type="compositionally biased region" description="Basic and acidic residues" evidence="1">
    <location>
        <begin position="42"/>
        <end position="63"/>
    </location>
</feature>
<evidence type="ECO:0000313" key="3">
    <source>
        <dbReference type="Proteomes" id="UP000254554"/>
    </source>
</evidence>
<proteinExistence type="predicted"/>
<evidence type="ECO:0008006" key="4">
    <source>
        <dbReference type="Google" id="ProtNLM"/>
    </source>
</evidence>
<organism evidence="2 3">
    <name type="scientific">Fluoribacter dumoffii</name>
    <dbReference type="NCBI Taxonomy" id="463"/>
    <lineage>
        <taxon>Bacteria</taxon>
        <taxon>Pseudomonadati</taxon>
        <taxon>Pseudomonadota</taxon>
        <taxon>Gammaproteobacteria</taxon>
        <taxon>Legionellales</taxon>
        <taxon>Legionellaceae</taxon>
        <taxon>Fluoribacter</taxon>
    </lineage>
</organism>
<gene>
    <name evidence="2" type="ORF">NCTC11370_00838</name>
</gene>
<dbReference type="GeneID" id="93292545"/>
<accession>A0A377G823</accession>
<dbReference type="STRING" id="1094715.GCA_000236165_01583"/>
<dbReference type="RefSeq" id="WP_019349846.1">
    <property type="nucleotide sequence ID" value="NZ_JAPHOS010000001.1"/>
</dbReference>
<dbReference type="EMBL" id="UGGT01000001">
    <property type="protein sequence ID" value="STO20779.1"/>
    <property type="molecule type" value="Genomic_DNA"/>
</dbReference>
<reference evidence="2 3" key="1">
    <citation type="submission" date="2018-06" db="EMBL/GenBank/DDBJ databases">
        <authorList>
            <consortium name="Pathogen Informatics"/>
            <person name="Doyle S."/>
        </authorList>
    </citation>
    <scope>NUCLEOTIDE SEQUENCE [LARGE SCALE GENOMIC DNA]</scope>
    <source>
        <strain evidence="2 3">NCTC11370</strain>
    </source>
</reference>
<evidence type="ECO:0000313" key="2">
    <source>
        <dbReference type="EMBL" id="STO20779.1"/>
    </source>
</evidence>
<name>A0A377G823_9GAMM</name>
<sequence>MKRLIPCLVLIPFLTSCEMVEPEYYEAGYYHSMPPRAEVYGFDERPHDYRHPSRDHRSYKEMHGSPNQTKAHGHDSQAHGHKKHQQQVVVDNKHKKQEHPQVKMIKKKIGW</sequence>
<dbReference type="AlphaFoldDB" id="A0A377G823"/>
<dbReference type="PROSITE" id="PS51257">
    <property type="entry name" value="PROKAR_LIPOPROTEIN"/>
    <property type="match status" value="1"/>
</dbReference>
<dbReference type="Proteomes" id="UP000254554">
    <property type="component" value="Unassembled WGS sequence"/>
</dbReference>
<feature type="region of interest" description="Disordered" evidence="1">
    <location>
        <begin position="42"/>
        <end position="111"/>
    </location>
</feature>
<protein>
    <recommendedName>
        <fullName evidence="4">Lipoprotein</fullName>
    </recommendedName>
</protein>